<keyword evidence="6" id="KW-1185">Reference proteome</keyword>
<reference evidence="5 6" key="1">
    <citation type="submission" date="2023-11" db="EMBL/GenBank/DDBJ databases">
        <title>An acidophilic fungus is an integral part of prey digestion in a carnivorous sundew plant.</title>
        <authorList>
            <person name="Tsai I.J."/>
        </authorList>
    </citation>
    <scope>NUCLEOTIDE SEQUENCE [LARGE SCALE GENOMIC DNA]</scope>
    <source>
        <strain evidence="5">169a</strain>
    </source>
</reference>
<feature type="domain" description="Ribosomal RNA-processing protein 7 C-terminal" evidence="3">
    <location>
        <begin position="198"/>
        <end position="315"/>
    </location>
</feature>
<dbReference type="CDD" id="cd12950">
    <property type="entry name" value="RRP7_Rrp7p"/>
    <property type="match status" value="1"/>
</dbReference>
<feature type="compositionally biased region" description="Polar residues" evidence="2">
    <location>
        <begin position="93"/>
        <end position="107"/>
    </location>
</feature>
<dbReference type="GO" id="GO:0034456">
    <property type="term" value="C:UTP-C complex"/>
    <property type="evidence" value="ECO:0007669"/>
    <property type="project" value="TreeGrafter"/>
</dbReference>
<dbReference type="InterPro" id="IPR040446">
    <property type="entry name" value="RRP7"/>
</dbReference>
<dbReference type="Proteomes" id="UP001303373">
    <property type="component" value="Chromosome 14"/>
</dbReference>
<sequence length="316" mass="35669">MVPMLTSQKSKAVGSVGEFTVLPLQLPARPSYPQETTHYLYIRPNAPRVPTENTPRELFLVNVPIDSTELHVKSLFAQSIGGVRVETVKFEGSSRSQAERNFSSVSAAQGKKRKRHEDDDGEEEHGVSIGSLPETWDRDLHRSGATAVVTFVDQASAEAAMKDARRASKQKRSLVWGAGIEDKLPELGSARYRSHQNTRYPNPALLQQSVDAFMSAFTAAEVARSKALARQRAQPDEDGFITVTHGGRRGTVREEEAKAKEEEFKRRESERVRSDFYRFQTREKKKEAARDLVKGFEEDAKRLEDMRKRRGKVRPE</sequence>
<dbReference type="Gene3D" id="6.10.250.1770">
    <property type="match status" value="1"/>
</dbReference>
<evidence type="ECO:0000313" key="6">
    <source>
        <dbReference type="Proteomes" id="UP001303373"/>
    </source>
</evidence>
<dbReference type="Pfam" id="PF12923">
    <property type="entry name" value="RRP7"/>
    <property type="match status" value="1"/>
</dbReference>
<comment type="similarity">
    <text evidence="1">Belongs to the RRP7 family.</text>
</comment>
<dbReference type="InterPro" id="IPR040447">
    <property type="entry name" value="RRM_Rrp7"/>
</dbReference>
<feature type="region of interest" description="Disordered" evidence="2">
    <location>
        <begin position="91"/>
        <end position="135"/>
    </location>
</feature>
<evidence type="ECO:0000259" key="3">
    <source>
        <dbReference type="Pfam" id="PF12923"/>
    </source>
</evidence>
<evidence type="ECO:0000256" key="2">
    <source>
        <dbReference type="SAM" id="MobiDB-lite"/>
    </source>
</evidence>
<dbReference type="GO" id="GO:0006364">
    <property type="term" value="P:rRNA processing"/>
    <property type="evidence" value="ECO:0007669"/>
    <property type="project" value="TreeGrafter"/>
</dbReference>
<gene>
    <name evidence="5" type="ORF">R9X50_00770800</name>
</gene>
<dbReference type="EMBL" id="CP138593">
    <property type="protein sequence ID" value="WPH04811.1"/>
    <property type="molecule type" value="Genomic_DNA"/>
</dbReference>
<accession>A0AAQ3MD55</accession>
<organism evidence="5 6">
    <name type="scientific">Acrodontium crateriforme</name>
    <dbReference type="NCBI Taxonomy" id="150365"/>
    <lineage>
        <taxon>Eukaryota</taxon>
        <taxon>Fungi</taxon>
        <taxon>Dikarya</taxon>
        <taxon>Ascomycota</taxon>
        <taxon>Pezizomycotina</taxon>
        <taxon>Dothideomycetes</taxon>
        <taxon>Dothideomycetidae</taxon>
        <taxon>Mycosphaerellales</taxon>
        <taxon>Teratosphaeriaceae</taxon>
        <taxon>Acrodontium</taxon>
    </lineage>
</organism>
<feature type="domain" description="Rrp7 RRM-like N-terminal" evidence="4">
    <location>
        <begin position="19"/>
        <end position="195"/>
    </location>
</feature>
<dbReference type="Pfam" id="PF17799">
    <property type="entry name" value="RRM_Rrp7"/>
    <property type="match status" value="1"/>
</dbReference>
<evidence type="ECO:0000256" key="1">
    <source>
        <dbReference type="ARBA" id="ARBA00006110"/>
    </source>
</evidence>
<dbReference type="PANTHER" id="PTHR13191">
    <property type="entry name" value="RIBOSOMAL RNA PROCESSING PROTEIN 7-RELATED"/>
    <property type="match status" value="1"/>
</dbReference>
<dbReference type="GO" id="GO:0032545">
    <property type="term" value="C:CURI complex"/>
    <property type="evidence" value="ECO:0007669"/>
    <property type="project" value="TreeGrafter"/>
</dbReference>
<name>A0AAQ3MD55_9PEZI</name>
<proteinExistence type="inferred from homology"/>
<dbReference type="InterPro" id="IPR024326">
    <property type="entry name" value="RRP7_C"/>
</dbReference>
<evidence type="ECO:0008006" key="7">
    <source>
        <dbReference type="Google" id="ProtNLM"/>
    </source>
</evidence>
<evidence type="ECO:0000313" key="5">
    <source>
        <dbReference type="EMBL" id="WPH04811.1"/>
    </source>
</evidence>
<dbReference type="PANTHER" id="PTHR13191:SF0">
    <property type="entry name" value="RIBOSOMAL RNA-PROCESSING PROTEIN 7 HOMOLOG A-RELATED"/>
    <property type="match status" value="1"/>
</dbReference>
<dbReference type="CDD" id="cd12293">
    <property type="entry name" value="dRRM_Rrp7p"/>
    <property type="match status" value="1"/>
</dbReference>
<evidence type="ECO:0000259" key="4">
    <source>
        <dbReference type="Pfam" id="PF17799"/>
    </source>
</evidence>
<protein>
    <recommendedName>
        <fullName evidence="7">Ribosomal RNA-processing protein 7</fullName>
    </recommendedName>
</protein>
<dbReference type="GO" id="GO:0000028">
    <property type="term" value="P:ribosomal small subunit assembly"/>
    <property type="evidence" value="ECO:0007669"/>
    <property type="project" value="TreeGrafter"/>
</dbReference>
<dbReference type="AlphaFoldDB" id="A0AAQ3MD55"/>